<keyword evidence="1" id="KW-0472">Membrane</keyword>
<name>A0A2S9SL29_9BACT</name>
<proteinExistence type="predicted"/>
<accession>A0A2S9SL29</accession>
<sequence>MKAIKIVSYLILSLIFLYILSGFFLIPYIAKKEIVKNLDEILITKTKIEKIYFNPLTLNLELKDFSLIDEKDQEVVGLKTLFIDFRALKSIEKKHFHIKNILLEGIYLNIIEEEKGVFNLASLLKPTKTKEEETNQKEKTKLIDFLVSKIVLKDTNIDFTSFTDKKKYNLHLKDINYTIYDFGTFKNSLSSNNLQFKLNENTDVKISGGIKIDPFIAYGKITISNLKIKEILDFDKSLFNFELNPEANINLALNYNIDTTNDLNIFLNSEIFEINDLKLNQNQKEIARLNRLDLKYFSFDLNNQELNFKDLTINDLYANMILDKSGVNFANLLKEQKGEKEIKSSNQENNENNLNNKPWKINLENINLNANFDFHDILNNSKLNIKDIKAKTSNINIVDDKINIKGANLVTLNTKYIDNNNKLNISSSKTDLTHDDIFINGSKVEILNSALKKDKITFEDQKLKLKITTNNLGLELSKLSIFDEISFDLSNLKLNNFILEDKNNNISLSSKNSNLKVNNFLLDKQNNISINKSELYDTNVNFFDSNSSFDINTKKTNLKISNFNLKKDVITIGQILLKEPKIDILNMESKLKIEAKDINLDLNKLVSKENLFKIEKTNLNNPHISIILPKSIQTKDEIEKSALKNQEVDKKVENKKTKRVNFGPINIKNMTLDFEDKNLPIPFKTTISKLTGEVSAVKNRANSTSNLEINGVVDNYGVAKITGIVNPNNIKLLTDVNMKFKNISMKNFTPYTAKFVGRAIKDGKLELDLNYNISESNLKAKNSIIIKKLELGEKIESKDAVSLPLDLAITLLEDSSNTIDLNLPVSGNVDDPEFSIAAIVWKAFVNLITKAITAPFSLIGSLFNFSEDEINSVDFNLKESEITPIQKETLDKIALILNSKKEFAISFSPSFDEKNEKEKIANQRALNIQKYLIEEKSIDKKQVILEKEIKKTSSNIDLNLKEIKK</sequence>
<dbReference type="RefSeq" id="WP_105909560.1">
    <property type="nucleotide sequence ID" value="NZ_NXGJ01000011.1"/>
</dbReference>
<keyword evidence="1" id="KW-1133">Transmembrane helix</keyword>
<dbReference type="Proteomes" id="UP000239065">
    <property type="component" value="Unassembled WGS sequence"/>
</dbReference>
<evidence type="ECO:0000256" key="1">
    <source>
        <dbReference type="SAM" id="Phobius"/>
    </source>
</evidence>
<dbReference type="PANTHER" id="PTHR30441">
    <property type="entry name" value="DUF748 DOMAIN-CONTAINING PROTEIN"/>
    <property type="match status" value="1"/>
</dbReference>
<reference evidence="2 3" key="1">
    <citation type="submission" date="2017-09" db="EMBL/GenBank/DDBJ databases">
        <title>Reassesment of A. cryaerophilus.</title>
        <authorList>
            <person name="Perez-Cataluna A."/>
            <person name="Collado L."/>
            <person name="Salgado O."/>
            <person name="Lefinanco V."/>
            <person name="Figueras M.J."/>
        </authorList>
    </citation>
    <scope>NUCLEOTIDE SEQUENCE [LARGE SCALE GENOMIC DNA]</scope>
    <source>
        <strain evidence="2 3">LMG 9861</strain>
    </source>
</reference>
<dbReference type="PANTHER" id="PTHR30441:SF8">
    <property type="entry name" value="DUF748 DOMAIN-CONTAINING PROTEIN"/>
    <property type="match status" value="1"/>
</dbReference>
<evidence type="ECO:0000313" key="2">
    <source>
        <dbReference type="EMBL" id="PRM87298.1"/>
    </source>
</evidence>
<protein>
    <submittedName>
        <fullName evidence="2">Uncharacterized protein</fullName>
    </submittedName>
</protein>
<comment type="caution">
    <text evidence="2">The sequence shown here is derived from an EMBL/GenBank/DDBJ whole genome shotgun (WGS) entry which is preliminary data.</text>
</comment>
<dbReference type="Pfam" id="PF05359">
    <property type="entry name" value="DUF748"/>
    <property type="match status" value="1"/>
</dbReference>
<dbReference type="InterPro" id="IPR052894">
    <property type="entry name" value="AsmA-related"/>
</dbReference>
<evidence type="ECO:0000313" key="3">
    <source>
        <dbReference type="Proteomes" id="UP000239065"/>
    </source>
</evidence>
<dbReference type="GO" id="GO:0005886">
    <property type="term" value="C:plasma membrane"/>
    <property type="evidence" value="ECO:0007669"/>
    <property type="project" value="TreeGrafter"/>
</dbReference>
<gene>
    <name evidence="2" type="ORF">CJ669_08530</name>
</gene>
<keyword evidence="1" id="KW-0812">Transmembrane</keyword>
<feature type="transmembrane region" description="Helical" evidence="1">
    <location>
        <begin position="7"/>
        <end position="30"/>
    </location>
</feature>
<dbReference type="AlphaFoldDB" id="A0A2S9SL29"/>
<dbReference type="GO" id="GO:0090313">
    <property type="term" value="P:regulation of protein targeting to membrane"/>
    <property type="evidence" value="ECO:0007669"/>
    <property type="project" value="TreeGrafter"/>
</dbReference>
<dbReference type="InterPro" id="IPR008023">
    <property type="entry name" value="DUF748"/>
</dbReference>
<organism evidence="2 3">
    <name type="scientific">Aliarcobacter cryaerophilus</name>
    <dbReference type="NCBI Taxonomy" id="28198"/>
    <lineage>
        <taxon>Bacteria</taxon>
        <taxon>Pseudomonadati</taxon>
        <taxon>Campylobacterota</taxon>
        <taxon>Epsilonproteobacteria</taxon>
        <taxon>Campylobacterales</taxon>
        <taxon>Arcobacteraceae</taxon>
        <taxon>Aliarcobacter</taxon>
    </lineage>
</organism>
<dbReference type="EMBL" id="NXGJ01000011">
    <property type="protein sequence ID" value="PRM87298.1"/>
    <property type="molecule type" value="Genomic_DNA"/>
</dbReference>